<dbReference type="PRINTS" id="PR00255">
    <property type="entry name" value="NATPEPTIDER"/>
</dbReference>
<dbReference type="AlphaFoldDB" id="A0A8X6YSE2"/>
<evidence type="ECO:0000256" key="11">
    <source>
        <dbReference type="ARBA" id="ARBA00023180"/>
    </source>
</evidence>
<gene>
    <name evidence="20" type="primary">NPR1</name>
    <name evidence="20" type="ORF">TNIN_91062</name>
</gene>
<evidence type="ECO:0000256" key="4">
    <source>
        <dbReference type="ARBA" id="ARBA00022692"/>
    </source>
</evidence>
<dbReference type="InterPro" id="IPR000719">
    <property type="entry name" value="Prot_kinase_dom"/>
</dbReference>
<evidence type="ECO:0000256" key="8">
    <source>
        <dbReference type="ARBA" id="ARBA00023134"/>
    </source>
</evidence>
<dbReference type="PANTHER" id="PTHR11920:SF300">
    <property type="entry name" value="ATRIAL NATRIURETIC PEPTIDE RECEPTOR 1"/>
    <property type="match status" value="1"/>
</dbReference>
<dbReference type="SUPFAM" id="SSF53822">
    <property type="entry name" value="Periplasmic binding protein-like I"/>
    <property type="match status" value="1"/>
</dbReference>
<dbReference type="SUPFAM" id="SSF56112">
    <property type="entry name" value="Protein kinase-like (PK-like)"/>
    <property type="match status" value="1"/>
</dbReference>
<dbReference type="Gene3D" id="3.30.70.1230">
    <property type="entry name" value="Nucleotide cyclase"/>
    <property type="match status" value="2"/>
</dbReference>
<evidence type="ECO:0000313" key="20">
    <source>
        <dbReference type="EMBL" id="GFY76108.1"/>
    </source>
</evidence>
<protein>
    <recommendedName>
        <fullName evidence="3 15">Guanylate cyclase</fullName>
        <ecNumber evidence="3 15">4.6.1.2</ecNumber>
    </recommendedName>
</protein>
<dbReference type="GO" id="GO:0005525">
    <property type="term" value="F:GTP binding"/>
    <property type="evidence" value="ECO:0007669"/>
    <property type="project" value="UniProtKB-KW"/>
</dbReference>
<feature type="transmembrane region" description="Helical" evidence="16">
    <location>
        <begin position="454"/>
        <end position="474"/>
    </location>
</feature>
<dbReference type="InterPro" id="IPR001054">
    <property type="entry name" value="A/G_cyclase"/>
</dbReference>
<dbReference type="EC" id="4.6.1.2" evidence="3 15"/>
<evidence type="ECO:0000256" key="14">
    <source>
        <dbReference type="RuleBase" id="RU000405"/>
    </source>
</evidence>
<dbReference type="CDD" id="cd14042">
    <property type="entry name" value="PK_GC-A_B"/>
    <property type="match status" value="1"/>
</dbReference>
<dbReference type="FunFam" id="1.10.510.10:FF:000420">
    <property type="entry name" value="Guanylate cyclase"/>
    <property type="match status" value="1"/>
</dbReference>
<evidence type="ECO:0000256" key="9">
    <source>
        <dbReference type="ARBA" id="ARBA00023136"/>
    </source>
</evidence>
<dbReference type="SMART" id="SM00044">
    <property type="entry name" value="CYCc"/>
    <property type="match status" value="1"/>
</dbReference>
<evidence type="ECO:0000256" key="17">
    <source>
        <dbReference type="SAM" id="SignalP"/>
    </source>
</evidence>
<comment type="subcellular location">
    <subcellularLocation>
        <location evidence="2">Membrane</location>
        <topology evidence="2">Single-pass type I membrane protein</topology>
    </subcellularLocation>
</comment>
<dbReference type="OrthoDB" id="1890790at2759"/>
<feature type="domain" description="Protein kinase" evidence="18">
    <location>
        <begin position="535"/>
        <end position="820"/>
    </location>
</feature>
<dbReference type="InterPro" id="IPR001828">
    <property type="entry name" value="ANF_lig-bd_rcpt"/>
</dbReference>
<dbReference type="InterPro" id="IPR028082">
    <property type="entry name" value="Peripla_BP_I"/>
</dbReference>
<evidence type="ECO:0000256" key="16">
    <source>
        <dbReference type="SAM" id="Phobius"/>
    </source>
</evidence>
<evidence type="ECO:0000256" key="2">
    <source>
        <dbReference type="ARBA" id="ARBA00004479"/>
    </source>
</evidence>
<evidence type="ECO:0000259" key="19">
    <source>
        <dbReference type="PROSITE" id="PS50125"/>
    </source>
</evidence>
<dbReference type="Gene3D" id="6.10.250.780">
    <property type="match status" value="1"/>
</dbReference>
<sequence length="1025" mass="117026">MTLMYLIIIVIFQWIVVVSGEDVDSSFKVGVLMVDRSVRNRFDIQRIGPAIDIAAESCQSKYNVKLSLLRGYYPRKCSAELAIGRATDLAMNSNISAYIGPACSDDLQVVGRFASYRNIPILTGLGDVLKEREQFRTLIRMSYDLQDKAHAILAFLKHFKWKKFGMIYRQNDVYYTAMADLLYYLATSDRFEVICQQSYIRAANKTILSDLEKIMETMRGCSRIIVILGGDKDVREMMLIAKRLNMTTKGDYAFIYTELFQNEAKGNQSWARGNESREDKLKLKEAYESLLILSLNQPYSEEYKIFSEKVKELAASNYNFTYTEDVVNYFTASFHDAVLMLCDVINETRSLGENPLNGTIITSKLKNKKFDGISGIITINEKGDRIADYALLDQNDTVKGNFEVVLTYFGATKEYKEVSSIHWPGGKVPKDRPRCGFDGNDPACYKRGLKLLEMSLIITLFLLIVIIIIGVLTYRKIRLESKLANMSWRVRWDEITFLKDMRSSCMMSRLSITSAMSFKMEHGWVCWTPSFPNSICMQMKMCYGSFRNKKSLYLDSSSSDTETHRFILTGTYKGNIVAVKKVYKQKKIELTRSILFELKKIREAQHQNIANFIGACIDAPNVAILTEYCPKGSLQDVLKNESLDLDWMFRYSLINDIVKGLSYLHNGEMATHGRLRSSNCLVDSHFVVKLTDFGLPSFRHAESLANCEEKDLKKFLWKAPELLRLPVCPPEGTTKGDVYSLGVILQEISLREEPFYPYRESMTVAEILARIRVKEAPPFRPVVPSETCAPGLLSLMRSCWAEEPEDRPEVSQIKAEMRILNRGQNGEVNIMDNLLMRMEQYAHNLESLVEQRTAAFMEEKKKSEELLYQVLPRSVAEQLKRGKAVEPEYFDNVTVFFSDVVGFTQMCSMSTPIQVVDFLNDLYTCPCCAGVVGQKMPRYCLFGDTINTASRMESTGEALKIHVSPETKVALDYFGNFKLVPREAIEVKGKGKMQTYWLLSENEAARVTPSPAVQKRSKDQVKRRR</sequence>
<dbReference type="PROSITE" id="PS00452">
    <property type="entry name" value="GUANYLATE_CYCLASE_1"/>
    <property type="match status" value="1"/>
</dbReference>
<evidence type="ECO:0000256" key="15">
    <source>
        <dbReference type="RuleBase" id="RU003431"/>
    </source>
</evidence>
<dbReference type="Pfam" id="PF07714">
    <property type="entry name" value="PK_Tyr_Ser-Thr"/>
    <property type="match status" value="1"/>
</dbReference>
<dbReference type="InterPro" id="IPR018297">
    <property type="entry name" value="A/G_cyclase_CS"/>
</dbReference>
<dbReference type="GO" id="GO:0004672">
    <property type="term" value="F:protein kinase activity"/>
    <property type="evidence" value="ECO:0007669"/>
    <property type="project" value="InterPro"/>
</dbReference>
<dbReference type="PROSITE" id="PS50011">
    <property type="entry name" value="PROTEIN_KINASE_DOM"/>
    <property type="match status" value="1"/>
</dbReference>
<dbReference type="Gene3D" id="3.40.50.2300">
    <property type="match status" value="2"/>
</dbReference>
<dbReference type="EMBL" id="BMAV01021779">
    <property type="protein sequence ID" value="GFY76108.1"/>
    <property type="molecule type" value="Genomic_DNA"/>
</dbReference>
<feature type="chain" id="PRO_5036492962" description="Guanylate cyclase" evidence="17">
    <location>
        <begin position="21"/>
        <end position="1025"/>
    </location>
</feature>
<dbReference type="PANTHER" id="PTHR11920">
    <property type="entry name" value="GUANYLYL CYCLASE"/>
    <property type="match status" value="1"/>
</dbReference>
<keyword evidence="10 20" id="KW-0675">Receptor</keyword>
<dbReference type="SUPFAM" id="SSF55073">
    <property type="entry name" value="Nucleotide cyclase"/>
    <property type="match status" value="1"/>
</dbReference>
<dbReference type="InterPro" id="IPR011009">
    <property type="entry name" value="Kinase-like_dom_sf"/>
</dbReference>
<evidence type="ECO:0000256" key="13">
    <source>
        <dbReference type="ARBA" id="ARBA00023293"/>
    </source>
</evidence>
<evidence type="ECO:0000313" key="21">
    <source>
        <dbReference type="Proteomes" id="UP000886998"/>
    </source>
</evidence>
<dbReference type="InterPro" id="IPR050401">
    <property type="entry name" value="Cyclic_nucleotide_synthase"/>
</dbReference>
<accession>A0A8X6YSE2</accession>
<dbReference type="CDD" id="cd06352">
    <property type="entry name" value="PBP1_NPR_GC-like"/>
    <property type="match status" value="1"/>
</dbReference>
<keyword evidence="6" id="KW-0547">Nucleotide-binding</keyword>
<keyword evidence="11" id="KW-0325">Glycoprotein</keyword>
<evidence type="ECO:0000256" key="12">
    <source>
        <dbReference type="ARBA" id="ARBA00023239"/>
    </source>
</evidence>
<dbReference type="Pfam" id="PF00211">
    <property type="entry name" value="Guanylate_cyc"/>
    <property type="match status" value="2"/>
</dbReference>
<feature type="signal peptide" evidence="17">
    <location>
        <begin position="1"/>
        <end position="20"/>
    </location>
</feature>
<dbReference type="PROSITE" id="PS50125">
    <property type="entry name" value="GUANYLATE_CYCLASE_2"/>
    <property type="match status" value="2"/>
</dbReference>
<keyword evidence="13 15" id="KW-0141">cGMP biosynthesis</keyword>
<dbReference type="CDD" id="cd07302">
    <property type="entry name" value="CHD"/>
    <property type="match status" value="1"/>
</dbReference>
<keyword evidence="8" id="KW-0342">GTP-binding</keyword>
<dbReference type="InterPro" id="IPR001170">
    <property type="entry name" value="ANPR/GUC"/>
</dbReference>
<dbReference type="InterPro" id="IPR029787">
    <property type="entry name" value="Nucleotide_cyclase"/>
</dbReference>
<dbReference type="Proteomes" id="UP000886998">
    <property type="component" value="Unassembled WGS sequence"/>
</dbReference>
<evidence type="ECO:0000256" key="3">
    <source>
        <dbReference type="ARBA" id="ARBA00012202"/>
    </source>
</evidence>
<evidence type="ECO:0000259" key="18">
    <source>
        <dbReference type="PROSITE" id="PS50011"/>
    </source>
</evidence>
<keyword evidence="21" id="KW-1185">Reference proteome</keyword>
<dbReference type="GO" id="GO:0001653">
    <property type="term" value="F:peptide receptor activity"/>
    <property type="evidence" value="ECO:0007669"/>
    <property type="project" value="TreeGrafter"/>
</dbReference>
<proteinExistence type="inferred from homology"/>
<feature type="domain" description="Guanylate cyclase" evidence="19">
    <location>
        <begin position="922"/>
        <end position="953"/>
    </location>
</feature>
<dbReference type="GO" id="GO:0004383">
    <property type="term" value="F:guanylate cyclase activity"/>
    <property type="evidence" value="ECO:0007669"/>
    <property type="project" value="UniProtKB-EC"/>
</dbReference>
<evidence type="ECO:0000256" key="10">
    <source>
        <dbReference type="ARBA" id="ARBA00023170"/>
    </source>
</evidence>
<evidence type="ECO:0000256" key="5">
    <source>
        <dbReference type="ARBA" id="ARBA00022729"/>
    </source>
</evidence>
<keyword evidence="9 16" id="KW-0472">Membrane</keyword>
<dbReference type="Pfam" id="PF01094">
    <property type="entry name" value="ANF_receptor"/>
    <property type="match status" value="1"/>
</dbReference>
<comment type="catalytic activity">
    <reaction evidence="1 15">
        <text>GTP = 3',5'-cyclic GMP + diphosphate</text>
        <dbReference type="Rhea" id="RHEA:13665"/>
        <dbReference type="ChEBI" id="CHEBI:33019"/>
        <dbReference type="ChEBI" id="CHEBI:37565"/>
        <dbReference type="ChEBI" id="CHEBI:57746"/>
        <dbReference type="EC" id="4.6.1.2"/>
    </reaction>
</comment>
<dbReference type="Gene3D" id="1.10.510.10">
    <property type="entry name" value="Transferase(Phosphotransferase) domain 1"/>
    <property type="match status" value="1"/>
</dbReference>
<organism evidence="20 21">
    <name type="scientific">Trichonephila inaurata madagascariensis</name>
    <dbReference type="NCBI Taxonomy" id="2747483"/>
    <lineage>
        <taxon>Eukaryota</taxon>
        <taxon>Metazoa</taxon>
        <taxon>Ecdysozoa</taxon>
        <taxon>Arthropoda</taxon>
        <taxon>Chelicerata</taxon>
        <taxon>Arachnida</taxon>
        <taxon>Araneae</taxon>
        <taxon>Araneomorphae</taxon>
        <taxon>Entelegynae</taxon>
        <taxon>Araneoidea</taxon>
        <taxon>Nephilidae</taxon>
        <taxon>Trichonephila</taxon>
        <taxon>Trichonephila inaurata</taxon>
    </lineage>
</organism>
<keyword evidence="7 16" id="KW-1133">Transmembrane helix</keyword>
<evidence type="ECO:0000256" key="7">
    <source>
        <dbReference type="ARBA" id="ARBA00022989"/>
    </source>
</evidence>
<dbReference type="GO" id="GO:0004016">
    <property type="term" value="F:adenylate cyclase activity"/>
    <property type="evidence" value="ECO:0007669"/>
    <property type="project" value="TreeGrafter"/>
</dbReference>
<keyword evidence="4 16" id="KW-0812">Transmembrane</keyword>
<dbReference type="GO" id="GO:0035556">
    <property type="term" value="P:intracellular signal transduction"/>
    <property type="evidence" value="ECO:0007669"/>
    <property type="project" value="InterPro"/>
</dbReference>
<comment type="caution">
    <text evidence="20">The sequence shown here is derived from an EMBL/GenBank/DDBJ whole genome shotgun (WGS) entry which is preliminary data.</text>
</comment>
<dbReference type="InterPro" id="IPR001245">
    <property type="entry name" value="Ser-Thr/Tyr_kinase_cat_dom"/>
</dbReference>
<dbReference type="GO" id="GO:0005886">
    <property type="term" value="C:plasma membrane"/>
    <property type="evidence" value="ECO:0007669"/>
    <property type="project" value="TreeGrafter"/>
</dbReference>
<dbReference type="GO" id="GO:0007168">
    <property type="term" value="P:receptor guanylyl cyclase signaling pathway"/>
    <property type="evidence" value="ECO:0007669"/>
    <property type="project" value="TreeGrafter"/>
</dbReference>
<evidence type="ECO:0000256" key="6">
    <source>
        <dbReference type="ARBA" id="ARBA00022741"/>
    </source>
</evidence>
<name>A0A8X6YSE2_9ARAC</name>
<dbReference type="GO" id="GO:0005524">
    <property type="term" value="F:ATP binding"/>
    <property type="evidence" value="ECO:0007669"/>
    <property type="project" value="InterPro"/>
</dbReference>
<keyword evidence="5 17" id="KW-0732">Signal</keyword>
<feature type="domain" description="Guanylate cyclase" evidence="19">
    <location>
        <begin position="894"/>
        <end position="921"/>
    </location>
</feature>
<comment type="similarity">
    <text evidence="14">Belongs to the adenylyl cyclase class-4/guanylyl cyclase family.</text>
</comment>
<keyword evidence="12 14" id="KW-0456">Lyase</keyword>
<reference evidence="20" key="1">
    <citation type="submission" date="2020-08" db="EMBL/GenBank/DDBJ databases">
        <title>Multicomponent nature underlies the extraordinary mechanical properties of spider dragline silk.</title>
        <authorList>
            <person name="Kono N."/>
            <person name="Nakamura H."/>
            <person name="Mori M."/>
            <person name="Yoshida Y."/>
            <person name="Ohtoshi R."/>
            <person name="Malay A.D."/>
            <person name="Moran D.A.P."/>
            <person name="Tomita M."/>
            <person name="Numata K."/>
            <person name="Arakawa K."/>
        </authorList>
    </citation>
    <scope>NUCLEOTIDE SEQUENCE</scope>
</reference>
<evidence type="ECO:0000256" key="1">
    <source>
        <dbReference type="ARBA" id="ARBA00001436"/>
    </source>
</evidence>